<dbReference type="SUPFAM" id="SSF46894">
    <property type="entry name" value="C-terminal effector domain of the bipartite response regulators"/>
    <property type="match status" value="1"/>
</dbReference>
<evidence type="ECO:0000256" key="2">
    <source>
        <dbReference type="ARBA" id="ARBA00023015"/>
    </source>
</evidence>
<dbReference type="InterPro" id="IPR058245">
    <property type="entry name" value="NreC/VraR/RcsB-like_REC"/>
</dbReference>
<sequence>MTRADPSAMPLRIVLVDDHPVVRAGLRALLDGQPDLSVVGEADSATSAERVVTATNPDIVLMDLALGVGPGGATATAALRQLPDPPQVLVLTAYETEADILAALQAGARGFLLKDAPPAELFHAVRHVAHGRMTLAPTVAARLAERASAPAPALSPREIEILGLLAQGRSNRDMANHLFLSEATIKSHLSHIYAKLRVDSRAGAVAHALEHHIVRTARPD</sequence>
<dbReference type="SMART" id="SM00448">
    <property type="entry name" value="REC"/>
    <property type="match status" value="1"/>
</dbReference>
<dbReference type="InterPro" id="IPR016032">
    <property type="entry name" value="Sig_transdc_resp-reg_C-effctor"/>
</dbReference>
<keyword evidence="3" id="KW-0238">DNA-binding</keyword>
<keyword evidence="1 5" id="KW-0597">Phosphoprotein</keyword>
<dbReference type="Pfam" id="PF00072">
    <property type="entry name" value="Response_reg"/>
    <property type="match status" value="1"/>
</dbReference>
<evidence type="ECO:0000256" key="3">
    <source>
        <dbReference type="ARBA" id="ARBA00023125"/>
    </source>
</evidence>
<name>A0ABV7WMU4_9MICO</name>
<dbReference type="Gene3D" id="3.40.50.2300">
    <property type="match status" value="1"/>
</dbReference>
<keyword evidence="9" id="KW-1185">Reference proteome</keyword>
<comment type="caution">
    <text evidence="8">The sequence shown here is derived from an EMBL/GenBank/DDBJ whole genome shotgun (WGS) entry which is preliminary data.</text>
</comment>
<dbReference type="InterPro" id="IPR001789">
    <property type="entry name" value="Sig_transdc_resp-reg_receiver"/>
</dbReference>
<proteinExistence type="predicted"/>
<dbReference type="PANTHER" id="PTHR43214:SF24">
    <property type="entry name" value="TRANSCRIPTIONAL REGULATORY PROTEIN NARL-RELATED"/>
    <property type="match status" value="1"/>
</dbReference>
<evidence type="ECO:0000313" key="9">
    <source>
        <dbReference type="Proteomes" id="UP001595685"/>
    </source>
</evidence>
<dbReference type="PROSITE" id="PS50043">
    <property type="entry name" value="HTH_LUXR_2"/>
    <property type="match status" value="1"/>
</dbReference>
<dbReference type="Proteomes" id="UP001595685">
    <property type="component" value="Unassembled WGS sequence"/>
</dbReference>
<gene>
    <name evidence="8" type="ORF">ACFOLH_18020</name>
</gene>
<dbReference type="InterPro" id="IPR039420">
    <property type="entry name" value="WalR-like"/>
</dbReference>
<dbReference type="Pfam" id="PF00196">
    <property type="entry name" value="GerE"/>
    <property type="match status" value="1"/>
</dbReference>
<dbReference type="PROSITE" id="PS50110">
    <property type="entry name" value="RESPONSE_REGULATORY"/>
    <property type="match status" value="1"/>
</dbReference>
<dbReference type="SUPFAM" id="SSF52172">
    <property type="entry name" value="CheY-like"/>
    <property type="match status" value="1"/>
</dbReference>
<feature type="modified residue" description="4-aspartylphosphate" evidence="5">
    <location>
        <position position="63"/>
    </location>
</feature>
<dbReference type="InterPro" id="IPR000792">
    <property type="entry name" value="Tscrpt_reg_LuxR_C"/>
</dbReference>
<keyword evidence="4" id="KW-0804">Transcription</keyword>
<evidence type="ECO:0000256" key="5">
    <source>
        <dbReference type="PROSITE-ProRule" id="PRU00169"/>
    </source>
</evidence>
<dbReference type="CDD" id="cd06170">
    <property type="entry name" value="LuxR_C_like"/>
    <property type="match status" value="1"/>
</dbReference>
<dbReference type="PRINTS" id="PR00038">
    <property type="entry name" value="HTHLUXR"/>
</dbReference>
<dbReference type="RefSeq" id="WP_340289238.1">
    <property type="nucleotide sequence ID" value="NZ_JBBEOI010000006.1"/>
</dbReference>
<evidence type="ECO:0000313" key="8">
    <source>
        <dbReference type="EMBL" id="MFC3690247.1"/>
    </source>
</evidence>
<dbReference type="CDD" id="cd17535">
    <property type="entry name" value="REC_NarL-like"/>
    <property type="match status" value="1"/>
</dbReference>
<evidence type="ECO:0000259" key="6">
    <source>
        <dbReference type="PROSITE" id="PS50043"/>
    </source>
</evidence>
<evidence type="ECO:0000256" key="1">
    <source>
        <dbReference type="ARBA" id="ARBA00022553"/>
    </source>
</evidence>
<dbReference type="InterPro" id="IPR011006">
    <property type="entry name" value="CheY-like_superfamily"/>
</dbReference>
<feature type="domain" description="HTH luxR-type" evidence="6">
    <location>
        <begin position="147"/>
        <end position="212"/>
    </location>
</feature>
<accession>A0ABV7WMU4</accession>
<evidence type="ECO:0000256" key="4">
    <source>
        <dbReference type="ARBA" id="ARBA00023163"/>
    </source>
</evidence>
<evidence type="ECO:0000259" key="7">
    <source>
        <dbReference type="PROSITE" id="PS50110"/>
    </source>
</evidence>
<reference evidence="9" key="1">
    <citation type="journal article" date="2019" name="Int. J. Syst. Evol. Microbiol.">
        <title>The Global Catalogue of Microorganisms (GCM) 10K type strain sequencing project: providing services to taxonomists for standard genome sequencing and annotation.</title>
        <authorList>
            <consortium name="The Broad Institute Genomics Platform"/>
            <consortium name="The Broad Institute Genome Sequencing Center for Infectious Disease"/>
            <person name="Wu L."/>
            <person name="Ma J."/>
        </authorList>
    </citation>
    <scope>NUCLEOTIDE SEQUENCE [LARGE SCALE GENOMIC DNA]</scope>
    <source>
        <strain evidence="9">NCAIM B.02333</strain>
    </source>
</reference>
<dbReference type="EMBL" id="JBHRWW010000019">
    <property type="protein sequence ID" value="MFC3690247.1"/>
    <property type="molecule type" value="Genomic_DNA"/>
</dbReference>
<feature type="domain" description="Response regulatory" evidence="7">
    <location>
        <begin position="12"/>
        <end position="129"/>
    </location>
</feature>
<organism evidence="8 9">
    <name type="scientific">Aquipuribacter hungaricus</name>
    <dbReference type="NCBI Taxonomy" id="545624"/>
    <lineage>
        <taxon>Bacteria</taxon>
        <taxon>Bacillati</taxon>
        <taxon>Actinomycetota</taxon>
        <taxon>Actinomycetes</taxon>
        <taxon>Micrococcales</taxon>
        <taxon>Intrasporangiaceae</taxon>
        <taxon>Aquipuribacter</taxon>
    </lineage>
</organism>
<dbReference type="SMART" id="SM00421">
    <property type="entry name" value="HTH_LUXR"/>
    <property type="match status" value="1"/>
</dbReference>
<protein>
    <submittedName>
        <fullName evidence="8">Response regulator</fullName>
    </submittedName>
</protein>
<keyword evidence="2" id="KW-0805">Transcription regulation</keyword>
<dbReference type="PANTHER" id="PTHR43214">
    <property type="entry name" value="TWO-COMPONENT RESPONSE REGULATOR"/>
    <property type="match status" value="1"/>
</dbReference>